<dbReference type="Gene3D" id="3.30.450.40">
    <property type="match status" value="1"/>
</dbReference>
<keyword evidence="4" id="KW-1185">Reference proteome</keyword>
<organism evidence="3 4">
    <name type="scientific">Blastococcus saxobsidens</name>
    <dbReference type="NCBI Taxonomy" id="138336"/>
    <lineage>
        <taxon>Bacteria</taxon>
        <taxon>Bacillati</taxon>
        <taxon>Actinomycetota</taxon>
        <taxon>Actinomycetes</taxon>
        <taxon>Geodermatophilales</taxon>
        <taxon>Geodermatophilaceae</taxon>
        <taxon>Blastococcus</taxon>
    </lineage>
</organism>
<feature type="domain" description="GAF" evidence="2">
    <location>
        <begin position="16"/>
        <end position="172"/>
    </location>
</feature>
<dbReference type="InterPro" id="IPR003018">
    <property type="entry name" value="GAF"/>
</dbReference>
<dbReference type="Pfam" id="PF13556">
    <property type="entry name" value="HTH_30"/>
    <property type="match status" value="1"/>
</dbReference>
<comment type="similarity">
    <text evidence="1">Belongs to the CdaR family.</text>
</comment>
<dbReference type="InterPro" id="IPR051448">
    <property type="entry name" value="CdaR-like_regulators"/>
</dbReference>
<evidence type="ECO:0000256" key="1">
    <source>
        <dbReference type="ARBA" id="ARBA00006754"/>
    </source>
</evidence>
<gene>
    <name evidence="3" type="ORF">BKA19_1856</name>
</gene>
<proteinExistence type="inferred from homology"/>
<dbReference type="InterPro" id="IPR029016">
    <property type="entry name" value="GAF-like_dom_sf"/>
</dbReference>
<dbReference type="SMART" id="SM00065">
    <property type="entry name" value="GAF"/>
    <property type="match status" value="1"/>
</dbReference>
<evidence type="ECO:0000313" key="4">
    <source>
        <dbReference type="Proteomes" id="UP000292507"/>
    </source>
</evidence>
<dbReference type="SUPFAM" id="SSF55781">
    <property type="entry name" value="GAF domain-like"/>
    <property type="match status" value="1"/>
</dbReference>
<dbReference type="AlphaFoldDB" id="A0A4V2G287"/>
<accession>A0A4V2G287</accession>
<dbReference type="Pfam" id="PF13185">
    <property type="entry name" value="GAF_2"/>
    <property type="match status" value="1"/>
</dbReference>
<reference evidence="3 4" key="1">
    <citation type="submission" date="2019-02" db="EMBL/GenBank/DDBJ databases">
        <title>Sequencing the genomes of 1000 actinobacteria strains.</title>
        <authorList>
            <person name="Klenk H.-P."/>
        </authorList>
    </citation>
    <scope>NUCLEOTIDE SEQUENCE [LARGE SCALE GENOMIC DNA]</scope>
    <source>
        <strain evidence="3 4">DSM 44509</strain>
    </source>
</reference>
<dbReference type="Pfam" id="PF17853">
    <property type="entry name" value="GGDEF_2"/>
    <property type="match status" value="1"/>
</dbReference>
<sequence>MSISADLLRAVNREATVPDLLALAARHACRLLGTEFAAVFQVADGDRLVVGGSHGLSAEYVALVNNAEPLTLSVRSFRTPSTSAVLGGHAIALSDALADPDSAQWADMAKMQGYRALLAAPMHGLGGVALGSITAYSRAVRDFTPDDVRLIELLAEHTAGALEAAGRRDAQNGEVDRLRLETSRAAADVERYARLLHLHVELCDAVLASRGLAGIVEAVAEAVGGTAAMWDTGLRMAAWAGAGAGAGSVPIDGGADQLLDGLRSVAAAEHAAGGEGRAAALRESPDGTPVWVAPISVHDHLRGWLTASGPGVELLSAPDSAGLTLPVALELQATQHQAEIEARIASDLLSELLADTAESRAPMLRSRAEALGHDLRAPHFAALLSPTPTAVGRRPERIAQARDLARLAARLVHMSPRPLIGIMDGKLLALVPERGPEGCAGTSAEPAHGDDAALALLAESAAALYPDRRVHVLVKRGILGISAYRSSYLLLVRAAELLTAHSPDLVDIDSFGLYGVMLDSGPGEALSDFSRRLLAPLMNPSAASGSHLTSTLENWLASGTSVNECSKRMYLHRNTVAYRLRKIEELLGVDLSKPDDVLKIQLAMVVATVSGWRPAP</sequence>
<dbReference type="Proteomes" id="UP000292507">
    <property type="component" value="Unassembled WGS sequence"/>
</dbReference>
<dbReference type="Gene3D" id="1.10.10.2840">
    <property type="entry name" value="PucR C-terminal helix-turn-helix domain"/>
    <property type="match status" value="1"/>
</dbReference>
<dbReference type="PANTHER" id="PTHR33744:SF1">
    <property type="entry name" value="DNA-BINDING TRANSCRIPTIONAL ACTIVATOR ADER"/>
    <property type="match status" value="1"/>
</dbReference>
<dbReference type="InterPro" id="IPR042070">
    <property type="entry name" value="PucR_C-HTH_sf"/>
</dbReference>
<dbReference type="InterPro" id="IPR025736">
    <property type="entry name" value="PucR_C-HTH_dom"/>
</dbReference>
<dbReference type="EMBL" id="SHKV01000001">
    <property type="protein sequence ID" value="RZU32166.1"/>
    <property type="molecule type" value="Genomic_DNA"/>
</dbReference>
<dbReference type="InterPro" id="IPR041522">
    <property type="entry name" value="CdaR_GGDEF"/>
</dbReference>
<protein>
    <submittedName>
        <fullName evidence="3">GAF domain-containing protein</fullName>
    </submittedName>
</protein>
<evidence type="ECO:0000313" key="3">
    <source>
        <dbReference type="EMBL" id="RZU32166.1"/>
    </source>
</evidence>
<name>A0A4V2G287_9ACTN</name>
<comment type="caution">
    <text evidence="3">The sequence shown here is derived from an EMBL/GenBank/DDBJ whole genome shotgun (WGS) entry which is preliminary data.</text>
</comment>
<evidence type="ECO:0000259" key="2">
    <source>
        <dbReference type="SMART" id="SM00065"/>
    </source>
</evidence>
<dbReference type="PANTHER" id="PTHR33744">
    <property type="entry name" value="CARBOHYDRATE DIACID REGULATOR"/>
    <property type="match status" value="1"/>
</dbReference>